<gene>
    <name evidence="2" type="ORF">C2S53_019931</name>
</gene>
<organism evidence="2 3">
    <name type="scientific">Perilla frutescens var. hirtella</name>
    <name type="common">Perilla citriodora</name>
    <name type="synonym">Perilla setoyensis</name>
    <dbReference type="NCBI Taxonomy" id="608512"/>
    <lineage>
        <taxon>Eukaryota</taxon>
        <taxon>Viridiplantae</taxon>
        <taxon>Streptophyta</taxon>
        <taxon>Embryophyta</taxon>
        <taxon>Tracheophyta</taxon>
        <taxon>Spermatophyta</taxon>
        <taxon>Magnoliopsida</taxon>
        <taxon>eudicotyledons</taxon>
        <taxon>Gunneridae</taxon>
        <taxon>Pentapetalae</taxon>
        <taxon>asterids</taxon>
        <taxon>lamiids</taxon>
        <taxon>Lamiales</taxon>
        <taxon>Lamiaceae</taxon>
        <taxon>Nepetoideae</taxon>
        <taxon>Elsholtzieae</taxon>
        <taxon>Perilla</taxon>
    </lineage>
</organism>
<evidence type="ECO:0000313" key="2">
    <source>
        <dbReference type="EMBL" id="KAH6829762.1"/>
    </source>
</evidence>
<proteinExistence type="predicted"/>
<dbReference type="Proteomes" id="UP001190926">
    <property type="component" value="Unassembled WGS sequence"/>
</dbReference>
<reference evidence="2 3" key="1">
    <citation type="journal article" date="2021" name="Nat. Commun.">
        <title>Incipient diploidization of the medicinal plant Perilla within 10,000 years.</title>
        <authorList>
            <person name="Zhang Y."/>
            <person name="Shen Q."/>
            <person name="Leng L."/>
            <person name="Zhang D."/>
            <person name="Chen S."/>
            <person name="Shi Y."/>
            <person name="Ning Z."/>
            <person name="Chen S."/>
        </authorList>
    </citation>
    <scope>NUCLEOTIDE SEQUENCE [LARGE SCALE GENOMIC DNA]</scope>
    <source>
        <strain evidence="3">cv. PC099</strain>
    </source>
</reference>
<sequence length="113" mass="12405">MEEEEEMKSVLREAFGDSSSDSDGEPDFLSADQQSSLLSAFRKDGYLAEASHNQVVEDRVQLLQELEELDITEKSATSLGKPEQSWNAYIASAESALTNPCTLATFLCFSSSD</sequence>
<feature type="region of interest" description="Disordered" evidence="1">
    <location>
        <begin position="1"/>
        <end position="30"/>
    </location>
</feature>
<keyword evidence="3" id="KW-1185">Reference proteome</keyword>
<evidence type="ECO:0000313" key="3">
    <source>
        <dbReference type="Proteomes" id="UP001190926"/>
    </source>
</evidence>
<protein>
    <submittedName>
        <fullName evidence="2">Uncharacterized protein</fullName>
    </submittedName>
</protein>
<name>A0AAD4J9T6_PERFH</name>
<accession>A0AAD4J9T6</accession>
<evidence type="ECO:0000256" key="1">
    <source>
        <dbReference type="SAM" id="MobiDB-lite"/>
    </source>
</evidence>
<comment type="caution">
    <text evidence="2">The sequence shown here is derived from an EMBL/GenBank/DDBJ whole genome shotgun (WGS) entry which is preliminary data.</text>
</comment>
<dbReference type="AlphaFoldDB" id="A0AAD4J9T6"/>
<dbReference type="EMBL" id="SDAM02000105">
    <property type="protein sequence ID" value="KAH6829762.1"/>
    <property type="molecule type" value="Genomic_DNA"/>
</dbReference>